<dbReference type="Gene3D" id="1.10.20.60">
    <property type="entry name" value="Glu-tRNAGln amidotransferase C subunit, N-terminal domain"/>
    <property type="match status" value="1"/>
</dbReference>
<evidence type="ECO:0000256" key="2">
    <source>
        <dbReference type="SAM" id="MobiDB-lite"/>
    </source>
</evidence>
<keyword evidence="1" id="KW-0547">Nucleotide-binding</keyword>
<keyword evidence="1" id="KW-0648">Protein biosynthesis</keyword>
<feature type="compositionally biased region" description="Basic and acidic residues" evidence="2">
    <location>
        <begin position="63"/>
        <end position="76"/>
    </location>
</feature>
<sequence>MVALSDEEVQHVARLARVALSTSERDQLRGQLSDILAYAEQVGEVAAEDVPPTSHPYPLVNVDRADDPRPSLDREAVLSQAPRAEQQRFRVPRILGEAPDGEEA</sequence>
<dbReference type="AlphaFoldDB" id="A0A411YL63"/>
<evidence type="ECO:0000313" key="4">
    <source>
        <dbReference type="Proteomes" id="UP000291469"/>
    </source>
</evidence>
<dbReference type="OrthoDB" id="5295223at2"/>
<dbReference type="PANTHER" id="PTHR15004:SF0">
    <property type="entry name" value="GLUTAMYL-TRNA(GLN) AMIDOTRANSFERASE SUBUNIT C, MITOCHONDRIAL"/>
    <property type="match status" value="1"/>
</dbReference>
<proteinExistence type="inferred from homology"/>
<comment type="similarity">
    <text evidence="1">Belongs to the GatC family.</text>
</comment>
<dbReference type="SUPFAM" id="SSF141000">
    <property type="entry name" value="Glu-tRNAGln amidotransferase C subunit"/>
    <property type="match status" value="1"/>
</dbReference>
<dbReference type="Pfam" id="PF02686">
    <property type="entry name" value="GatC"/>
    <property type="match status" value="1"/>
</dbReference>
<keyword evidence="1" id="KW-0436">Ligase</keyword>
<organism evidence="3 4">
    <name type="scientific">Egibacter rhizosphaerae</name>
    <dbReference type="NCBI Taxonomy" id="1670831"/>
    <lineage>
        <taxon>Bacteria</taxon>
        <taxon>Bacillati</taxon>
        <taxon>Actinomycetota</taxon>
        <taxon>Nitriliruptoria</taxon>
        <taxon>Egibacterales</taxon>
        <taxon>Egibacteraceae</taxon>
        <taxon>Egibacter</taxon>
    </lineage>
</organism>
<dbReference type="GO" id="GO:0006450">
    <property type="term" value="P:regulation of translational fidelity"/>
    <property type="evidence" value="ECO:0007669"/>
    <property type="project" value="InterPro"/>
</dbReference>
<keyword evidence="3" id="KW-0808">Transferase</keyword>
<dbReference type="GO" id="GO:0016740">
    <property type="term" value="F:transferase activity"/>
    <property type="evidence" value="ECO:0007669"/>
    <property type="project" value="UniProtKB-KW"/>
</dbReference>
<comment type="catalytic activity">
    <reaction evidence="1">
        <text>L-aspartyl-tRNA(Asn) + L-glutamine + ATP + H2O = L-asparaginyl-tRNA(Asn) + L-glutamate + ADP + phosphate + 2 H(+)</text>
        <dbReference type="Rhea" id="RHEA:14513"/>
        <dbReference type="Rhea" id="RHEA-COMP:9674"/>
        <dbReference type="Rhea" id="RHEA-COMP:9677"/>
        <dbReference type="ChEBI" id="CHEBI:15377"/>
        <dbReference type="ChEBI" id="CHEBI:15378"/>
        <dbReference type="ChEBI" id="CHEBI:29985"/>
        <dbReference type="ChEBI" id="CHEBI:30616"/>
        <dbReference type="ChEBI" id="CHEBI:43474"/>
        <dbReference type="ChEBI" id="CHEBI:58359"/>
        <dbReference type="ChEBI" id="CHEBI:78515"/>
        <dbReference type="ChEBI" id="CHEBI:78516"/>
        <dbReference type="ChEBI" id="CHEBI:456216"/>
    </reaction>
</comment>
<comment type="catalytic activity">
    <reaction evidence="1">
        <text>L-glutamyl-tRNA(Gln) + L-glutamine + ATP + H2O = L-glutaminyl-tRNA(Gln) + L-glutamate + ADP + phosphate + H(+)</text>
        <dbReference type="Rhea" id="RHEA:17521"/>
        <dbReference type="Rhea" id="RHEA-COMP:9681"/>
        <dbReference type="Rhea" id="RHEA-COMP:9684"/>
        <dbReference type="ChEBI" id="CHEBI:15377"/>
        <dbReference type="ChEBI" id="CHEBI:15378"/>
        <dbReference type="ChEBI" id="CHEBI:29985"/>
        <dbReference type="ChEBI" id="CHEBI:30616"/>
        <dbReference type="ChEBI" id="CHEBI:43474"/>
        <dbReference type="ChEBI" id="CHEBI:58359"/>
        <dbReference type="ChEBI" id="CHEBI:78520"/>
        <dbReference type="ChEBI" id="CHEBI:78521"/>
        <dbReference type="ChEBI" id="CHEBI:456216"/>
    </reaction>
</comment>
<dbReference type="NCBIfam" id="TIGR00135">
    <property type="entry name" value="gatC"/>
    <property type="match status" value="1"/>
</dbReference>
<dbReference type="KEGG" id="erz:ER308_05465"/>
<keyword evidence="1" id="KW-0067">ATP-binding</keyword>
<dbReference type="GO" id="GO:0070681">
    <property type="term" value="P:glutaminyl-tRNAGln biosynthesis via transamidation"/>
    <property type="evidence" value="ECO:0007669"/>
    <property type="project" value="TreeGrafter"/>
</dbReference>
<accession>A0A411YL63</accession>
<dbReference type="GO" id="GO:0050566">
    <property type="term" value="F:asparaginyl-tRNA synthase (glutamine-hydrolyzing) activity"/>
    <property type="evidence" value="ECO:0007669"/>
    <property type="project" value="RHEA"/>
</dbReference>
<evidence type="ECO:0000313" key="3">
    <source>
        <dbReference type="EMBL" id="QBI21923.1"/>
    </source>
</evidence>
<dbReference type="GO" id="GO:0006412">
    <property type="term" value="P:translation"/>
    <property type="evidence" value="ECO:0007669"/>
    <property type="project" value="UniProtKB-UniRule"/>
</dbReference>
<keyword evidence="4" id="KW-1185">Reference proteome</keyword>
<dbReference type="EMBL" id="CP036402">
    <property type="protein sequence ID" value="QBI21923.1"/>
    <property type="molecule type" value="Genomic_DNA"/>
</dbReference>
<comment type="function">
    <text evidence="1">Allows the formation of correctly charged Asn-tRNA(Asn) or Gln-tRNA(Gln) through the transamidation of misacylated Asp-tRNA(Asn) or Glu-tRNA(Gln) in organisms which lack either or both of asparaginyl-tRNA or glutaminyl-tRNA synthetases. The reaction takes place in the presence of glutamine and ATP through an activated phospho-Asp-tRNA(Asn) or phospho-Glu-tRNA(Gln).</text>
</comment>
<dbReference type="EC" id="6.3.5.-" evidence="1"/>
<dbReference type="InterPro" id="IPR036113">
    <property type="entry name" value="Asp/Glu-ADT_sf_sub_c"/>
</dbReference>
<dbReference type="PANTHER" id="PTHR15004">
    <property type="entry name" value="GLUTAMYL-TRNA(GLN) AMIDOTRANSFERASE SUBUNIT C, MITOCHONDRIAL"/>
    <property type="match status" value="1"/>
</dbReference>
<feature type="region of interest" description="Disordered" evidence="2">
    <location>
        <begin position="48"/>
        <end position="104"/>
    </location>
</feature>
<dbReference type="Proteomes" id="UP000291469">
    <property type="component" value="Chromosome"/>
</dbReference>
<evidence type="ECO:0000256" key="1">
    <source>
        <dbReference type="HAMAP-Rule" id="MF_00122"/>
    </source>
</evidence>
<name>A0A411YL63_9ACTN</name>
<dbReference type="GO" id="GO:0005524">
    <property type="term" value="F:ATP binding"/>
    <property type="evidence" value="ECO:0007669"/>
    <property type="project" value="UniProtKB-KW"/>
</dbReference>
<reference evidence="3 4" key="1">
    <citation type="submission" date="2019-01" db="EMBL/GenBank/DDBJ databases">
        <title>Egibacter rhizosphaerae EGI 80759T.</title>
        <authorList>
            <person name="Chen D.-D."/>
            <person name="Tian Y."/>
            <person name="Jiao J.-Y."/>
            <person name="Zhang X.-T."/>
            <person name="Zhang Y.-G."/>
            <person name="Zhang Y."/>
            <person name="Xiao M."/>
            <person name="Shu W.-S."/>
            <person name="Li W.-J."/>
        </authorList>
    </citation>
    <scope>NUCLEOTIDE SEQUENCE [LARGE SCALE GENOMIC DNA]</scope>
    <source>
        <strain evidence="3 4">EGI 80759</strain>
    </source>
</reference>
<dbReference type="HAMAP" id="MF_00122">
    <property type="entry name" value="GatC"/>
    <property type="match status" value="1"/>
</dbReference>
<gene>
    <name evidence="1 3" type="primary">gatC</name>
    <name evidence="3" type="ORF">ER308_05465</name>
</gene>
<dbReference type="GO" id="GO:0050567">
    <property type="term" value="F:glutaminyl-tRNA synthase (glutamine-hydrolyzing) activity"/>
    <property type="evidence" value="ECO:0007669"/>
    <property type="project" value="UniProtKB-UniRule"/>
</dbReference>
<dbReference type="RefSeq" id="WP_131156912.1">
    <property type="nucleotide sequence ID" value="NZ_CP036402.1"/>
</dbReference>
<protein>
    <recommendedName>
        <fullName evidence="1">Aspartyl/glutamyl-tRNA(Asn/Gln) amidotransferase subunit C</fullName>
        <shortName evidence="1">Asp/Glu-ADT subunit C</shortName>
        <ecNumber evidence="1">6.3.5.-</ecNumber>
    </recommendedName>
</protein>
<comment type="subunit">
    <text evidence="1">Heterotrimer of A, B and C subunits.</text>
</comment>
<dbReference type="InterPro" id="IPR003837">
    <property type="entry name" value="GatC"/>
</dbReference>